<keyword evidence="2" id="KW-1185">Reference proteome</keyword>
<gene>
    <name evidence="1" type="ORF">GO014_02570</name>
</gene>
<name>A0A7X3FNL1_9HYPH</name>
<accession>A0A7X3FNL1</accession>
<keyword evidence="1" id="KW-0489">Methyltransferase</keyword>
<dbReference type="Proteomes" id="UP000438106">
    <property type="component" value="Unassembled WGS sequence"/>
</dbReference>
<dbReference type="Gene3D" id="3.40.50.150">
    <property type="entry name" value="Vaccinia Virus protein VP39"/>
    <property type="match status" value="1"/>
</dbReference>
<reference evidence="1 2" key="1">
    <citation type="submission" date="2019-12" db="EMBL/GenBank/DDBJ databases">
        <title>Devosia maris sp. nov., isolated from the deep seawater.</title>
        <authorList>
            <person name="Liu Y."/>
        </authorList>
    </citation>
    <scope>NUCLEOTIDE SEQUENCE [LARGE SCALE GENOMIC DNA]</scope>
    <source>
        <strain evidence="1 2">L53-10-65</strain>
    </source>
</reference>
<organism evidence="1 2">
    <name type="scientific">Devosia marina</name>
    <dbReference type="NCBI Taxonomy" id="2683198"/>
    <lineage>
        <taxon>Bacteria</taxon>
        <taxon>Pseudomonadati</taxon>
        <taxon>Pseudomonadota</taxon>
        <taxon>Alphaproteobacteria</taxon>
        <taxon>Hyphomicrobiales</taxon>
        <taxon>Devosiaceae</taxon>
        <taxon>Devosia</taxon>
    </lineage>
</organism>
<dbReference type="SUPFAM" id="SSF53335">
    <property type="entry name" value="S-adenosyl-L-methionine-dependent methyltransferases"/>
    <property type="match status" value="1"/>
</dbReference>
<dbReference type="EMBL" id="WQRF01000001">
    <property type="protein sequence ID" value="MVS97914.1"/>
    <property type="molecule type" value="Genomic_DNA"/>
</dbReference>
<protein>
    <submittedName>
        <fullName evidence="1">Methyltransferase type 11</fullName>
    </submittedName>
</protein>
<dbReference type="GO" id="GO:0008168">
    <property type="term" value="F:methyltransferase activity"/>
    <property type="evidence" value="ECO:0007669"/>
    <property type="project" value="UniProtKB-KW"/>
</dbReference>
<dbReference type="GO" id="GO:0032259">
    <property type="term" value="P:methylation"/>
    <property type="evidence" value="ECO:0007669"/>
    <property type="project" value="UniProtKB-KW"/>
</dbReference>
<evidence type="ECO:0000313" key="1">
    <source>
        <dbReference type="EMBL" id="MVS97914.1"/>
    </source>
</evidence>
<dbReference type="InterPro" id="IPR029063">
    <property type="entry name" value="SAM-dependent_MTases_sf"/>
</dbReference>
<evidence type="ECO:0000313" key="2">
    <source>
        <dbReference type="Proteomes" id="UP000438106"/>
    </source>
</evidence>
<dbReference type="RefSeq" id="WP_157289004.1">
    <property type="nucleotide sequence ID" value="NZ_WQRF01000001.1"/>
</dbReference>
<sequence>MHDTALLSGAKFFEAYAKDMQKPGLRILDLGAMDVNGSLRSAAPAGAEYVGIDMAAGPGVDIVYDPAQGFPAEVSGFDVCVSTSTFEHDDFFWQTFLEVCSALNEGGLFYINAPSNGPYHAYPGDSWRFYPDSGLSLAKWARRMGQQVTLLESGVLRRDSDVWNDFVAVFRKGTPLSGASENRLLDLFPDAMNLRHGEVNDMKNVVPDFTA</sequence>
<comment type="caution">
    <text evidence="1">The sequence shown here is derived from an EMBL/GenBank/DDBJ whole genome shotgun (WGS) entry which is preliminary data.</text>
</comment>
<dbReference type="AlphaFoldDB" id="A0A7X3FNL1"/>
<dbReference type="CDD" id="cd02440">
    <property type="entry name" value="AdoMet_MTases"/>
    <property type="match status" value="1"/>
</dbReference>
<proteinExistence type="predicted"/>
<keyword evidence="1" id="KW-0808">Transferase</keyword>